<comment type="caution">
    <text evidence="2">The sequence shown here is derived from an EMBL/GenBank/DDBJ whole genome shotgun (WGS) entry which is preliminary data.</text>
</comment>
<dbReference type="Proteomes" id="UP000661918">
    <property type="component" value="Unassembled WGS sequence"/>
</dbReference>
<keyword evidence="1" id="KW-1133">Transmembrane helix</keyword>
<dbReference type="EMBL" id="BMOM01000012">
    <property type="protein sequence ID" value="GGM09595.1"/>
    <property type="molecule type" value="Genomic_DNA"/>
</dbReference>
<sequence length="51" mass="5701">MHRTLRLRVLFAVSLVFVLLTPVLVVTCLMLWTVLPGPDRRLSVSPGSSPR</sequence>
<accession>A0ABQ2GSG0</accession>
<protein>
    <submittedName>
        <fullName evidence="2">Uncharacterized protein</fullName>
    </submittedName>
</protein>
<dbReference type="RefSeq" id="WP_188903511.1">
    <property type="nucleotide sequence ID" value="NZ_BMOM01000012.1"/>
</dbReference>
<evidence type="ECO:0000256" key="1">
    <source>
        <dbReference type="SAM" id="Phobius"/>
    </source>
</evidence>
<keyword evidence="1" id="KW-0472">Membrane</keyword>
<reference evidence="3" key="1">
    <citation type="journal article" date="2019" name="Int. J. Syst. Evol. Microbiol.">
        <title>The Global Catalogue of Microorganisms (GCM) 10K type strain sequencing project: providing services to taxonomists for standard genome sequencing and annotation.</title>
        <authorList>
            <consortium name="The Broad Institute Genomics Platform"/>
            <consortium name="The Broad Institute Genome Sequencing Center for Infectious Disease"/>
            <person name="Wu L."/>
            <person name="Ma J."/>
        </authorList>
    </citation>
    <scope>NUCLEOTIDE SEQUENCE [LARGE SCALE GENOMIC DNA]</scope>
    <source>
        <strain evidence="3">JCM 15443</strain>
    </source>
</reference>
<keyword evidence="1" id="KW-0812">Transmembrane</keyword>
<name>A0ABQ2GSG0_9DEIO</name>
<gene>
    <name evidence="2" type="ORF">GCM10010841_17520</name>
</gene>
<proteinExistence type="predicted"/>
<organism evidence="2 3">
    <name type="scientific">Deinococcus aerophilus</name>
    <dbReference type="NCBI Taxonomy" id="522488"/>
    <lineage>
        <taxon>Bacteria</taxon>
        <taxon>Thermotogati</taxon>
        <taxon>Deinococcota</taxon>
        <taxon>Deinococci</taxon>
        <taxon>Deinococcales</taxon>
        <taxon>Deinococcaceae</taxon>
        <taxon>Deinococcus</taxon>
    </lineage>
</organism>
<evidence type="ECO:0000313" key="3">
    <source>
        <dbReference type="Proteomes" id="UP000661918"/>
    </source>
</evidence>
<feature type="transmembrane region" description="Helical" evidence="1">
    <location>
        <begin position="9"/>
        <end position="35"/>
    </location>
</feature>
<keyword evidence="3" id="KW-1185">Reference proteome</keyword>
<evidence type="ECO:0000313" key="2">
    <source>
        <dbReference type="EMBL" id="GGM09595.1"/>
    </source>
</evidence>